<comment type="similarity">
    <text evidence="2 12">Belongs to the CybS family.</text>
</comment>
<keyword evidence="6 12" id="KW-0809">Transit peptide</keyword>
<accession>A0A2S4PWU9</accession>
<evidence type="ECO:0000256" key="1">
    <source>
        <dbReference type="ARBA" id="ARBA00004448"/>
    </source>
</evidence>
<dbReference type="STRING" id="225359.A0A2S4PWU9"/>
<evidence type="ECO:0000256" key="7">
    <source>
        <dbReference type="ARBA" id="ARBA00022989"/>
    </source>
</evidence>
<dbReference type="Proteomes" id="UP000237438">
    <property type="component" value="Unassembled WGS sequence"/>
</dbReference>
<keyword evidence="9 12" id="KW-0472">Membrane</keyword>
<dbReference type="GO" id="GO:0046872">
    <property type="term" value="F:metal ion binding"/>
    <property type="evidence" value="ECO:0007669"/>
    <property type="project" value="UniProtKB-KW"/>
</dbReference>
<keyword evidence="7" id="KW-1133">Transmembrane helix</keyword>
<dbReference type="GO" id="GO:0006099">
    <property type="term" value="P:tricarboxylic acid cycle"/>
    <property type="evidence" value="ECO:0007669"/>
    <property type="project" value="TreeGrafter"/>
</dbReference>
<evidence type="ECO:0000256" key="12">
    <source>
        <dbReference type="RuleBase" id="RU364031"/>
    </source>
</evidence>
<keyword evidence="11" id="KW-0479">Metal-binding</keyword>
<dbReference type="AlphaFoldDB" id="A0A2S4PWU9"/>
<dbReference type="GO" id="GO:0020037">
    <property type="term" value="F:heme binding"/>
    <property type="evidence" value="ECO:0007669"/>
    <property type="project" value="TreeGrafter"/>
</dbReference>
<proteinExistence type="inferred from homology"/>
<evidence type="ECO:0000256" key="10">
    <source>
        <dbReference type="PIRSR" id="PIRSR607992-1"/>
    </source>
</evidence>
<reference evidence="13 14" key="1">
    <citation type="submission" date="2017-10" db="EMBL/GenBank/DDBJ databases">
        <title>Development of genomic resources for the powdery mildew, Erysiphe pulchra.</title>
        <authorList>
            <person name="Wadl P.A."/>
            <person name="Mack B.M."/>
            <person name="Moore G."/>
            <person name="Beltz S.B."/>
        </authorList>
    </citation>
    <scope>NUCLEOTIDE SEQUENCE [LARGE SCALE GENOMIC DNA]</scope>
    <source>
        <strain evidence="13">Cflorida</strain>
    </source>
</reference>
<comment type="caution">
    <text evidence="13">The sequence shown here is derived from an EMBL/GenBank/DDBJ whole genome shotgun (WGS) entry which is preliminary data.</text>
</comment>
<dbReference type="InterPro" id="IPR007992">
    <property type="entry name" value="CybS"/>
</dbReference>
<evidence type="ECO:0000256" key="5">
    <source>
        <dbReference type="ARBA" id="ARBA00022792"/>
    </source>
</evidence>
<keyword evidence="14" id="KW-1185">Reference proteome</keyword>
<evidence type="ECO:0000256" key="11">
    <source>
        <dbReference type="PIRSR" id="PIRSR607992-2"/>
    </source>
</evidence>
<dbReference type="EMBL" id="PEDP01000317">
    <property type="protein sequence ID" value="POS86498.1"/>
    <property type="molecule type" value="Genomic_DNA"/>
</dbReference>
<dbReference type="GO" id="GO:0048039">
    <property type="term" value="F:ubiquinone binding"/>
    <property type="evidence" value="ECO:0007669"/>
    <property type="project" value="TreeGrafter"/>
</dbReference>
<evidence type="ECO:0000256" key="2">
    <source>
        <dbReference type="ARBA" id="ARBA00007294"/>
    </source>
</evidence>
<dbReference type="PANTHER" id="PTHR13337:SF2">
    <property type="entry name" value="SUCCINATE DEHYDROGENASE [UBIQUINONE] CYTOCHROME B SMALL SUBUNIT, MITOCHONDRIAL"/>
    <property type="match status" value="1"/>
</dbReference>
<keyword evidence="8 12" id="KW-0496">Mitochondrion</keyword>
<dbReference type="SUPFAM" id="SSF81343">
    <property type="entry name" value="Fumarate reductase respiratory complex transmembrane subunits"/>
    <property type="match status" value="1"/>
</dbReference>
<gene>
    <name evidence="13" type="ORF">EPUL_001640</name>
</gene>
<dbReference type="OrthoDB" id="18577at2759"/>
<organism evidence="13 14">
    <name type="scientific">Erysiphe pulchra</name>
    <dbReference type="NCBI Taxonomy" id="225359"/>
    <lineage>
        <taxon>Eukaryota</taxon>
        <taxon>Fungi</taxon>
        <taxon>Dikarya</taxon>
        <taxon>Ascomycota</taxon>
        <taxon>Pezizomycotina</taxon>
        <taxon>Leotiomycetes</taxon>
        <taxon>Erysiphales</taxon>
        <taxon>Erysiphaceae</taxon>
        <taxon>Erysiphe</taxon>
    </lineage>
</organism>
<comment type="subcellular location">
    <subcellularLocation>
        <location evidence="1 12">Mitochondrion inner membrane</location>
        <topology evidence="1 12">Multi-pass membrane protein</topology>
    </subcellularLocation>
</comment>
<evidence type="ECO:0000256" key="6">
    <source>
        <dbReference type="ARBA" id="ARBA00022946"/>
    </source>
</evidence>
<evidence type="ECO:0000256" key="9">
    <source>
        <dbReference type="ARBA" id="ARBA00023136"/>
    </source>
</evidence>
<dbReference type="InterPro" id="IPR034804">
    <property type="entry name" value="SQR/QFR_C/D"/>
</dbReference>
<feature type="binding site" description="axial binding residue" evidence="11">
    <location>
        <position position="148"/>
    </location>
    <ligand>
        <name>heme b</name>
        <dbReference type="ChEBI" id="CHEBI:60344"/>
        <note>ligand shared with SDHC</note>
    </ligand>
    <ligandPart>
        <name>Fe</name>
        <dbReference type="ChEBI" id="CHEBI:18248"/>
    </ligandPart>
</feature>
<evidence type="ECO:0000256" key="4">
    <source>
        <dbReference type="ARBA" id="ARBA00022692"/>
    </source>
</evidence>
<dbReference type="PANTHER" id="PTHR13337">
    <property type="entry name" value="SUCCINATE DEHYDROGENASE"/>
    <property type="match status" value="1"/>
</dbReference>
<dbReference type="Pfam" id="PF05328">
    <property type="entry name" value="CybS"/>
    <property type="match status" value="1"/>
</dbReference>
<protein>
    <recommendedName>
        <fullName evidence="12">Succinate dehydrogenase [ubiquinone] cytochrome b small subunit</fullName>
    </recommendedName>
</protein>
<dbReference type="Gene3D" id="1.20.1300.10">
    <property type="entry name" value="Fumarate reductase/succinate dehydrogenase, transmembrane subunit"/>
    <property type="match status" value="1"/>
</dbReference>
<feature type="non-terminal residue" evidence="13">
    <location>
        <position position="1"/>
    </location>
</feature>
<name>A0A2S4PWU9_9PEZI</name>
<evidence type="ECO:0000256" key="3">
    <source>
        <dbReference type="ARBA" id="ARBA00022448"/>
    </source>
</evidence>
<feature type="non-terminal residue" evidence="13">
    <location>
        <position position="202"/>
    </location>
</feature>
<keyword evidence="4" id="KW-0812">Transmembrane</keyword>
<dbReference type="CDD" id="cd03496">
    <property type="entry name" value="SQR_TypeC_CybS"/>
    <property type="match status" value="1"/>
</dbReference>
<feature type="binding site" evidence="10">
    <location>
        <position position="160"/>
    </location>
    <ligand>
        <name>a ubiquinone</name>
        <dbReference type="ChEBI" id="CHEBI:16389"/>
        <note>ligand shared with IP/SDHB</note>
    </ligand>
</feature>
<sequence length="202" mass="22156">EQNTTLVRSLGMAMILQSIAPRRCPLVIRKGFSTFKLPLHNVNTSSFIGKNVHRNSLTHDKLYRSVGVAAFHGSRRNNILPPLPRSLLMTLANDPAPIPAPNPSHGSYHWTFERIISAGLIPLTIAPFTAGSLNPAMDAILCATILIHSHIGFEAVIVDYLPRKRVPNARLFFWWALRAATVGVGIGLYEFETNDVGVTAAI</sequence>
<evidence type="ECO:0000313" key="13">
    <source>
        <dbReference type="EMBL" id="POS86498.1"/>
    </source>
</evidence>
<dbReference type="GO" id="GO:0005743">
    <property type="term" value="C:mitochondrial inner membrane"/>
    <property type="evidence" value="ECO:0007669"/>
    <property type="project" value="UniProtKB-SubCell"/>
</dbReference>
<dbReference type="GO" id="GO:0006121">
    <property type="term" value="P:mitochondrial electron transport, succinate to ubiquinone"/>
    <property type="evidence" value="ECO:0007669"/>
    <property type="project" value="TreeGrafter"/>
</dbReference>
<keyword evidence="3" id="KW-0813">Transport</keyword>
<keyword evidence="11" id="KW-0408">Iron</keyword>
<evidence type="ECO:0000256" key="8">
    <source>
        <dbReference type="ARBA" id="ARBA00023128"/>
    </source>
</evidence>
<evidence type="ECO:0000313" key="14">
    <source>
        <dbReference type="Proteomes" id="UP000237438"/>
    </source>
</evidence>
<keyword evidence="5 12" id="KW-0999">Mitochondrion inner membrane</keyword>